<evidence type="ECO:0000259" key="5">
    <source>
        <dbReference type="SMART" id="SM00563"/>
    </source>
</evidence>
<keyword evidence="7" id="KW-1185">Reference proteome</keyword>
<dbReference type="CDD" id="cd07990">
    <property type="entry name" value="LPLAT_LCLAT1-like"/>
    <property type="match status" value="1"/>
</dbReference>
<keyword evidence="4" id="KW-0472">Membrane</keyword>
<organism evidence="6 7">
    <name type="scientific">Caenorhabditis bovis</name>
    <dbReference type="NCBI Taxonomy" id="2654633"/>
    <lineage>
        <taxon>Eukaryota</taxon>
        <taxon>Metazoa</taxon>
        <taxon>Ecdysozoa</taxon>
        <taxon>Nematoda</taxon>
        <taxon>Chromadorea</taxon>
        <taxon>Rhabditida</taxon>
        <taxon>Rhabditina</taxon>
        <taxon>Rhabditomorpha</taxon>
        <taxon>Rhabditoidea</taxon>
        <taxon>Rhabditidae</taxon>
        <taxon>Peloderinae</taxon>
        <taxon>Caenorhabditis</taxon>
    </lineage>
</organism>
<dbReference type="PANTHER" id="PTHR10983">
    <property type="entry name" value="1-ACYLGLYCEROL-3-PHOSPHATE ACYLTRANSFERASE-RELATED"/>
    <property type="match status" value="1"/>
</dbReference>
<evidence type="ECO:0000256" key="2">
    <source>
        <dbReference type="ARBA" id="ARBA00022679"/>
    </source>
</evidence>
<protein>
    <recommendedName>
        <fullName evidence="5">Phospholipid/glycerol acyltransferase domain-containing protein</fullName>
    </recommendedName>
</protein>
<dbReference type="AlphaFoldDB" id="A0A8S1F8C3"/>
<dbReference type="GO" id="GO:0016746">
    <property type="term" value="F:acyltransferase activity"/>
    <property type="evidence" value="ECO:0007669"/>
    <property type="project" value="UniProtKB-KW"/>
</dbReference>
<comment type="caution">
    <text evidence="6">The sequence shown here is derived from an EMBL/GenBank/DDBJ whole genome shotgun (WGS) entry which is preliminary data.</text>
</comment>
<gene>
    <name evidence="6" type="ORF">CBOVIS_LOCUS11614</name>
</gene>
<keyword evidence="4" id="KW-0812">Transmembrane</keyword>
<dbReference type="InterPro" id="IPR002123">
    <property type="entry name" value="Plipid/glycerol_acylTrfase"/>
</dbReference>
<feature type="transmembrane region" description="Helical" evidence="4">
    <location>
        <begin position="28"/>
        <end position="47"/>
    </location>
</feature>
<evidence type="ECO:0000256" key="3">
    <source>
        <dbReference type="ARBA" id="ARBA00023315"/>
    </source>
</evidence>
<keyword evidence="2" id="KW-0808">Transferase</keyword>
<sequence length="268" mass="31565">MPNHLGLIDHFIFMSAIDPLGADVTGTWLYVIYSVWIGFPLGVLWWIHGNYFINNARPSERQEQLEDLRKHFLYEYYNKDRKWICLYPEGSRFYRIKKSSENFAKKNGLPKLDHCAYPRIGAAHTIVENFGPTIENRNLTKHNKPALKYLVDVTLGYDGGVVTSMGEAFFGKWKSKELAFYFETIEMDPRWQDVDEFKKFMFERYQKKSKILEEYYSTGKFPGPGKTVQYPNDVILIVFQMITLIAFLVLYKICFKPILCMIYNKIFC</sequence>
<dbReference type="InterPro" id="IPR032098">
    <property type="entry name" value="Acyltransf_C"/>
</dbReference>
<evidence type="ECO:0000313" key="6">
    <source>
        <dbReference type="EMBL" id="CAB3410045.1"/>
    </source>
</evidence>
<evidence type="ECO:0000256" key="1">
    <source>
        <dbReference type="ARBA" id="ARBA00008655"/>
    </source>
</evidence>
<dbReference type="PANTHER" id="PTHR10983:SF13">
    <property type="entry name" value="PHOSPHOLIPID_GLYCEROL ACYLTRANSFERASE DOMAIN-CONTAINING PROTEIN"/>
    <property type="match status" value="1"/>
</dbReference>
<accession>A0A8S1F8C3</accession>
<dbReference type="Pfam" id="PF16076">
    <property type="entry name" value="Acyltransf_C"/>
    <property type="match status" value="1"/>
</dbReference>
<dbReference type="Proteomes" id="UP000494206">
    <property type="component" value="Unassembled WGS sequence"/>
</dbReference>
<keyword evidence="4" id="KW-1133">Transmembrane helix</keyword>
<evidence type="ECO:0000256" key="4">
    <source>
        <dbReference type="SAM" id="Phobius"/>
    </source>
</evidence>
<comment type="similarity">
    <text evidence="1">Belongs to the 1-acyl-sn-glycerol-3-phosphate acyltransferase family.</text>
</comment>
<dbReference type="OrthoDB" id="5920068at2759"/>
<dbReference type="SMART" id="SM00563">
    <property type="entry name" value="PlsC"/>
    <property type="match status" value="1"/>
</dbReference>
<proteinExistence type="inferred from homology"/>
<dbReference type="GO" id="GO:0036149">
    <property type="term" value="P:phosphatidylinositol acyl-chain remodeling"/>
    <property type="evidence" value="ECO:0007669"/>
    <property type="project" value="TreeGrafter"/>
</dbReference>
<feature type="transmembrane region" description="Helical" evidence="4">
    <location>
        <begin position="234"/>
        <end position="253"/>
    </location>
</feature>
<evidence type="ECO:0000313" key="7">
    <source>
        <dbReference type="Proteomes" id="UP000494206"/>
    </source>
</evidence>
<feature type="domain" description="Phospholipid/glycerol acyltransferase" evidence="5">
    <location>
        <begin position="1"/>
        <end position="124"/>
    </location>
</feature>
<name>A0A8S1F8C3_9PELO</name>
<reference evidence="6 7" key="1">
    <citation type="submission" date="2020-04" db="EMBL/GenBank/DDBJ databases">
        <authorList>
            <person name="Laetsch R D."/>
            <person name="Stevens L."/>
            <person name="Kumar S."/>
            <person name="Blaxter L. M."/>
        </authorList>
    </citation>
    <scope>NUCLEOTIDE SEQUENCE [LARGE SCALE GENOMIC DNA]</scope>
</reference>
<dbReference type="EMBL" id="CADEPM010000009">
    <property type="protein sequence ID" value="CAB3410045.1"/>
    <property type="molecule type" value="Genomic_DNA"/>
</dbReference>
<dbReference type="GO" id="GO:0005783">
    <property type="term" value="C:endoplasmic reticulum"/>
    <property type="evidence" value="ECO:0007669"/>
    <property type="project" value="TreeGrafter"/>
</dbReference>
<keyword evidence="3" id="KW-0012">Acyltransferase</keyword>
<dbReference type="SUPFAM" id="SSF69593">
    <property type="entry name" value="Glycerol-3-phosphate (1)-acyltransferase"/>
    <property type="match status" value="1"/>
</dbReference>